<dbReference type="PANTHER" id="PTHR33710">
    <property type="entry name" value="BNAC02G09200D PROTEIN"/>
    <property type="match status" value="1"/>
</dbReference>
<dbReference type="InterPro" id="IPR036691">
    <property type="entry name" value="Endo/exonu/phosph_ase_sf"/>
</dbReference>
<name>A0AAF0QL16_SOLVR</name>
<feature type="domain" description="Endonuclease/exonuclease/phosphatase" evidence="1">
    <location>
        <begin position="169"/>
        <end position="290"/>
    </location>
</feature>
<keyword evidence="3" id="KW-1185">Reference proteome</keyword>
<dbReference type="SUPFAM" id="SSF56219">
    <property type="entry name" value="DNase I-like"/>
    <property type="match status" value="1"/>
</dbReference>
<evidence type="ECO:0000259" key="1">
    <source>
        <dbReference type="Pfam" id="PF03372"/>
    </source>
</evidence>
<dbReference type="EMBL" id="CP133615">
    <property type="protein sequence ID" value="WMV25246.1"/>
    <property type="molecule type" value="Genomic_DNA"/>
</dbReference>
<accession>A0AAF0QL16</accession>
<gene>
    <name evidence="2" type="ORF">MTR67_018631</name>
</gene>
<organism evidence="2 3">
    <name type="scientific">Solanum verrucosum</name>
    <dbReference type="NCBI Taxonomy" id="315347"/>
    <lineage>
        <taxon>Eukaryota</taxon>
        <taxon>Viridiplantae</taxon>
        <taxon>Streptophyta</taxon>
        <taxon>Embryophyta</taxon>
        <taxon>Tracheophyta</taxon>
        <taxon>Spermatophyta</taxon>
        <taxon>Magnoliopsida</taxon>
        <taxon>eudicotyledons</taxon>
        <taxon>Gunneridae</taxon>
        <taxon>Pentapetalae</taxon>
        <taxon>asterids</taxon>
        <taxon>lamiids</taxon>
        <taxon>Solanales</taxon>
        <taxon>Solanaceae</taxon>
        <taxon>Solanoideae</taxon>
        <taxon>Solaneae</taxon>
        <taxon>Solanum</taxon>
    </lineage>
</organism>
<evidence type="ECO:0000313" key="3">
    <source>
        <dbReference type="Proteomes" id="UP001234989"/>
    </source>
</evidence>
<dbReference type="AlphaFoldDB" id="A0AAF0QL16"/>
<dbReference type="GO" id="GO:0003824">
    <property type="term" value="F:catalytic activity"/>
    <property type="evidence" value="ECO:0007669"/>
    <property type="project" value="InterPro"/>
</dbReference>
<proteinExistence type="predicted"/>
<dbReference type="Proteomes" id="UP001234989">
    <property type="component" value="Chromosome 4"/>
</dbReference>
<evidence type="ECO:0000313" key="2">
    <source>
        <dbReference type="EMBL" id="WMV25246.1"/>
    </source>
</evidence>
<protein>
    <recommendedName>
        <fullName evidence="1">Endonuclease/exonuclease/phosphatase domain-containing protein</fullName>
    </recommendedName>
</protein>
<dbReference type="Gene3D" id="3.60.10.10">
    <property type="entry name" value="Endonuclease/exonuclease/phosphatase"/>
    <property type="match status" value="1"/>
</dbReference>
<dbReference type="InterPro" id="IPR005135">
    <property type="entry name" value="Endo/exonuclease/phosphatase"/>
</dbReference>
<reference evidence="2" key="1">
    <citation type="submission" date="2023-08" db="EMBL/GenBank/DDBJ databases">
        <title>A de novo genome assembly of Solanum verrucosum Schlechtendal, a Mexican diploid species geographically isolated from the other diploid A-genome species in potato relatives.</title>
        <authorList>
            <person name="Hosaka K."/>
        </authorList>
    </citation>
    <scope>NUCLEOTIDE SEQUENCE</scope>
    <source>
        <tissue evidence="2">Young leaves</tissue>
    </source>
</reference>
<sequence length="495" mass="58643">MIIFEEPMPLQMEEPLSEKVIEDRATLWVQSNVLEFSRRFGAAFEGCDKIAFELLMKIDQKRGYLDKKEEATKKEYNQNSVPKELRNLEFHMNFKDGEPRETKLRGVDNALFKEVWANRWMGEFHLDAVGRSGGIVVMWDKRYWKGELIGTVGQMLTCKLEGIVHNLSWFLSAVYADCNPIIRKELWRELTTIRNSFEGPWVVCGDFNVTRYPNGRTGSHYLSGEMTEFTDWINEMELFDPHLFGGSYTWRRGENHTTASRIDRFLYSNHWEELFPQIRQSVLPRVGSDHSPIALNCGKLNLKKTYFKFEQWWMRVEGFREKVMEWWASFTVNGTASFRLATKLKLLKGRLKEWELENRGNWKHRKEDVLNQIASLETIQEQRTLNVEESLHKAKLFNEFAEISKNEEIAWRQRSRVQWLKQGDKNTRYFQKMATSHRRFNTIEKLEVEGVIISEPEVIKNEVVSFYQKLYKESEQWRPHFNLQGSESISVEEKD</sequence>
<dbReference type="Pfam" id="PF03372">
    <property type="entry name" value="Exo_endo_phos"/>
    <property type="match status" value="1"/>
</dbReference>
<dbReference type="PANTHER" id="PTHR33710:SF75">
    <property type="entry name" value="ENDONUCLEASE_EXONUCLEASE_PHOSPHATASE DOMAIN-CONTAINING PROTEIN"/>
    <property type="match status" value="1"/>
</dbReference>